<organism evidence="2 3">
    <name type="scientific">Umbelopsis vinacea</name>
    <dbReference type="NCBI Taxonomy" id="44442"/>
    <lineage>
        <taxon>Eukaryota</taxon>
        <taxon>Fungi</taxon>
        <taxon>Fungi incertae sedis</taxon>
        <taxon>Mucoromycota</taxon>
        <taxon>Mucoromycotina</taxon>
        <taxon>Umbelopsidomycetes</taxon>
        <taxon>Umbelopsidales</taxon>
        <taxon>Umbelopsidaceae</taxon>
        <taxon>Umbelopsis</taxon>
    </lineage>
</organism>
<dbReference type="EMBL" id="JAEPRA010000007">
    <property type="protein sequence ID" value="KAG2182971.1"/>
    <property type="molecule type" value="Genomic_DNA"/>
</dbReference>
<dbReference type="InterPro" id="IPR005334">
    <property type="entry name" value="Tctex-1-like"/>
</dbReference>
<proteinExistence type="predicted"/>
<comment type="caution">
    <text evidence="2">The sequence shown here is derived from an EMBL/GenBank/DDBJ whole genome shotgun (WGS) entry which is preliminary data.</text>
</comment>
<evidence type="ECO:0000256" key="1">
    <source>
        <dbReference type="SAM" id="MobiDB-lite"/>
    </source>
</evidence>
<dbReference type="GO" id="GO:0045505">
    <property type="term" value="F:dynein intermediate chain binding"/>
    <property type="evidence" value="ECO:0007669"/>
    <property type="project" value="TreeGrafter"/>
</dbReference>
<feature type="region of interest" description="Disordered" evidence="1">
    <location>
        <begin position="1"/>
        <end position="29"/>
    </location>
</feature>
<dbReference type="PANTHER" id="PTHR21255:SF4">
    <property type="entry name" value="DYNEIN LIGHT CHAIN TCTEX-TYPE"/>
    <property type="match status" value="1"/>
</dbReference>
<sequence>MDSPIANQPVLTGSMSDKSSVQTTAESNPKQFNVEEVTNIIKETVEATITDTVYSHTKVPEWNSTIVDNCLKRLKDMNSNFKYVAIQTKMKFSCFSVTCVIMQKNGAGFYAGSSVYWDNSHDGKAVNLRRSNVNHHNINIQFIVGSANYRFENKSLYAIVSVFGLSIN</sequence>
<dbReference type="AlphaFoldDB" id="A0A8H7Q1H8"/>
<dbReference type="GO" id="GO:0007018">
    <property type="term" value="P:microtubule-based movement"/>
    <property type="evidence" value="ECO:0007669"/>
    <property type="project" value="TreeGrafter"/>
</dbReference>
<evidence type="ECO:0000313" key="3">
    <source>
        <dbReference type="Proteomes" id="UP000612746"/>
    </source>
</evidence>
<dbReference type="OrthoDB" id="10059120at2759"/>
<dbReference type="Proteomes" id="UP000612746">
    <property type="component" value="Unassembled WGS sequence"/>
</dbReference>
<dbReference type="Gene3D" id="3.30.1140.40">
    <property type="entry name" value="Tctex-1"/>
    <property type="match status" value="1"/>
</dbReference>
<accession>A0A8H7Q1H8</accession>
<protein>
    <submittedName>
        <fullName evidence="2">Uncharacterized protein</fullName>
    </submittedName>
</protein>
<reference evidence="2" key="1">
    <citation type="submission" date="2020-12" db="EMBL/GenBank/DDBJ databases">
        <title>Metabolic potential, ecology and presence of endohyphal bacteria is reflected in genomic diversity of Mucoromycotina.</title>
        <authorList>
            <person name="Muszewska A."/>
            <person name="Okrasinska A."/>
            <person name="Steczkiewicz K."/>
            <person name="Drgas O."/>
            <person name="Orlowska M."/>
            <person name="Perlinska-Lenart U."/>
            <person name="Aleksandrzak-Piekarczyk T."/>
            <person name="Szatraj K."/>
            <person name="Zielenkiewicz U."/>
            <person name="Pilsyk S."/>
            <person name="Malc E."/>
            <person name="Mieczkowski P."/>
            <person name="Kruszewska J.S."/>
            <person name="Biernat P."/>
            <person name="Pawlowska J."/>
        </authorList>
    </citation>
    <scope>NUCLEOTIDE SEQUENCE</scope>
    <source>
        <strain evidence="2">WA0000051536</strain>
    </source>
</reference>
<evidence type="ECO:0000313" key="2">
    <source>
        <dbReference type="EMBL" id="KAG2182971.1"/>
    </source>
</evidence>
<dbReference type="GO" id="GO:0005868">
    <property type="term" value="C:cytoplasmic dynein complex"/>
    <property type="evidence" value="ECO:0007669"/>
    <property type="project" value="TreeGrafter"/>
</dbReference>
<gene>
    <name evidence="2" type="ORF">INT44_005952</name>
</gene>
<dbReference type="PANTHER" id="PTHR21255">
    <property type="entry name" value="T-COMPLEX-ASSOCIATED-TESTIS-EXPRESSED 1/ DYNEIN LIGHT CHAIN"/>
    <property type="match status" value="1"/>
</dbReference>
<dbReference type="GO" id="GO:0005737">
    <property type="term" value="C:cytoplasm"/>
    <property type="evidence" value="ECO:0007669"/>
    <property type="project" value="TreeGrafter"/>
</dbReference>
<dbReference type="CDD" id="cd21455">
    <property type="entry name" value="DLC-like_DYNLT1_DYNLT3"/>
    <property type="match status" value="1"/>
</dbReference>
<keyword evidence="3" id="KW-1185">Reference proteome</keyword>
<dbReference type="InterPro" id="IPR038586">
    <property type="entry name" value="Tctex-1-like_sf"/>
</dbReference>
<dbReference type="Pfam" id="PF03645">
    <property type="entry name" value="Tctex-1"/>
    <property type="match status" value="1"/>
</dbReference>
<name>A0A8H7Q1H8_9FUNG</name>